<dbReference type="RefSeq" id="WP_070116223.1">
    <property type="nucleotide sequence ID" value="NZ_MASR01000001.1"/>
</dbReference>
<sequence>MAIDVLVWLLPPFVLTIGLLTAGHALLNKRDPKAAFGWIALCIILPLAGPILYYLFGINRVRSRARKGYDSKLNRDALTTLNDPPGTFFRPLSTIGETLTGKGLSACTQLDLLENGEALYPAMIKAINTAQNRILLASYIFDHNNSGLQIADALAAAVARGVEVKVIVDGLGEMMYLPRIGEALRSRNIEFARFNPLRLFPPSLNINMRSHRKLLIIDGTHAFTGGQNIGDRHLADNESNPDRVLDMHFCLRGKIVDDLEWAFWKDWYFCTNTKPTIPFMGSNANDDNAKIWSRLILDGPHKRIDKLNNLILGVISAARSRVLIMTPYFLPTFDIIGALIAAQLRGVQVQILLPGHNNIAAAHWAMQNTLRQLLEAGLDIRYQPAPFVHSKLLLIDECYTLIGSANIDPRSLRLNYELAVELFSTGANASISAYYEKKAAQAVSVTLDDLNSRSLPRRLRDSLAWLFSPYL</sequence>
<evidence type="ECO:0000256" key="5">
    <source>
        <dbReference type="ARBA" id="ARBA00023136"/>
    </source>
</evidence>
<dbReference type="Pfam" id="PF13091">
    <property type="entry name" value="PLDc_2"/>
    <property type="match status" value="2"/>
</dbReference>
<evidence type="ECO:0000259" key="7">
    <source>
        <dbReference type="PROSITE" id="PS50035"/>
    </source>
</evidence>
<dbReference type="InterPro" id="IPR025202">
    <property type="entry name" value="PLD-like_dom"/>
</dbReference>
<evidence type="ECO:0000256" key="1">
    <source>
        <dbReference type="ARBA" id="ARBA00004651"/>
    </source>
</evidence>
<dbReference type="AlphaFoldDB" id="A0A1E8CJY4"/>
<keyword evidence="4 6" id="KW-1133">Transmembrane helix</keyword>
<evidence type="ECO:0000256" key="2">
    <source>
        <dbReference type="ARBA" id="ARBA00022475"/>
    </source>
</evidence>
<dbReference type="Gene3D" id="3.30.870.10">
    <property type="entry name" value="Endonuclease Chain A"/>
    <property type="match status" value="2"/>
</dbReference>
<dbReference type="InterPro" id="IPR027379">
    <property type="entry name" value="CLS_N"/>
</dbReference>
<name>A0A1E8CJY4_9GAMM</name>
<evidence type="ECO:0000256" key="4">
    <source>
        <dbReference type="ARBA" id="ARBA00022989"/>
    </source>
</evidence>
<dbReference type="SMART" id="SM00155">
    <property type="entry name" value="PLDc"/>
    <property type="match status" value="2"/>
</dbReference>
<organism evidence="8 9">
    <name type="scientific">Pseudohongiella acticola</name>
    <dbReference type="NCBI Taxonomy" id="1524254"/>
    <lineage>
        <taxon>Bacteria</taxon>
        <taxon>Pseudomonadati</taxon>
        <taxon>Pseudomonadota</taxon>
        <taxon>Gammaproteobacteria</taxon>
        <taxon>Pseudomonadales</taxon>
        <taxon>Pseudohongiellaceae</taxon>
        <taxon>Pseudohongiella</taxon>
    </lineage>
</organism>
<proteinExistence type="predicted"/>
<dbReference type="EMBL" id="MASR01000001">
    <property type="protein sequence ID" value="OFE12612.1"/>
    <property type="molecule type" value="Genomic_DNA"/>
</dbReference>
<keyword evidence="9" id="KW-1185">Reference proteome</keyword>
<comment type="caution">
    <text evidence="8">The sequence shown here is derived from an EMBL/GenBank/DDBJ whole genome shotgun (WGS) entry which is preliminary data.</text>
</comment>
<dbReference type="GO" id="GO:0008808">
    <property type="term" value="F:cardiolipin synthase activity"/>
    <property type="evidence" value="ECO:0007669"/>
    <property type="project" value="TreeGrafter"/>
</dbReference>
<evidence type="ECO:0000313" key="9">
    <source>
        <dbReference type="Proteomes" id="UP000175669"/>
    </source>
</evidence>
<comment type="subcellular location">
    <subcellularLocation>
        <location evidence="1">Cell membrane</location>
        <topology evidence="1">Multi-pass membrane protein</topology>
    </subcellularLocation>
</comment>
<dbReference type="InterPro" id="IPR001736">
    <property type="entry name" value="PLipase_D/transphosphatidylase"/>
</dbReference>
<dbReference type="OrthoDB" id="9762009at2"/>
<dbReference type="Proteomes" id="UP000175669">
    <property type="component" value="Unassembled WGS sequence"/>
</dbReference>
<feature type="domain" description="PLD phosphodiesterase" evidence="7">
    <location>
        <begin position="206"/>
        <end position="233"/>
    </location>
</feature>
<dbReference type="GO" id="GO:0005886">
    <property type="term" value="C:plasma membrane"/>
    <property type="evidence" value="ECO:0007669"/>
    <property type="project" value="UniProtKB-SubCell"/>
</dbReference>
<keyword evidence="5 6" id="KW-0472">Membrane</keyword>
<dbReference type="GO" id="GO:0032049">
    <property type="term" value="P:cardiolipin biosynthetic process"/>
    <property type="evidence" value="ECO:0007669"/>
    <property type="project" value="UniProtKB-ARBA"/>
</dbReference>
<accession>A0A1E8CJY4</accession>
<keyword evidence="3 6" id="KW-0812">Transmembrane</keyword>
<dbReference type="Pfam" id="PF13396">
    <property type="entry name" value="PLDc_N"/>
    <property type="match status" value="1"/>
</dbReference>
<feature type="domain" description="PLD phosphodiesterase" evidence="7">
    <location>
        <begin position="384"/>
        <end position="411"/>
    </location>
</feature>
<dbReference type="STRING" id="1524254.PHACT_05220"/>
<reference evidence="9" key="1">
    <citation type="submission" date="2016-07" db="EMBL/GenBank/DDBJ databases">
        <authorList>
            <person name="Florea S."/>
            <person name="Webb J.S."/>
            <person name="Jaromczyk J."/>
            <person name="Schardl C.L."/>
        </authorList>
    </citation>
    <scope>NUCLEOTIDE SEQUENCE [LARGE SCALE GENOMIC DNA]</scope>
    <source>
        <strain evidence="9">KCTC 42131</strain>
    </source>
</reference>
<evidence type="ECO:0000256" key="3">
    <source>
        <dbReference type="ARBA" id="ARBA00022692"/>
    </source>
</evidence>
<protein>
    <recommendedName>
        <fullName evidence="7">PLD phosphodiesterase domain-containing protein</fullName>
    </recommendedName>
</protein>
<feature type="transmembrane region" description="Helical" evidence="6">
    <location>
        <begin position="35"/>
        <end position="56"/>
    </location>
</feature>
<dbReference type="PROSITE" id="PS50035">
    <property type="entry name" value="PLD"/>
    <property type="match status" value="2"/>
</dbReference>
<evidence type="ECO:0000313" key="8">
    <source>
        <dbReference type="EMBL" id="OFE12612.1"/>
    </source>
</evidence>
<keyword evidence="2" id="KW-1003">Cell membrane</keyword>
<dbReference type="SUPFAM" id="SSF56024">
    <property type="entry name" value="Phospholipase D/nuclease"/>
    <property type="match status" value="2"/>
</dbReference>
<evidence type="ECO:0000256" key="6">
    <source>
        <dbReference type="SAM" id="Phobius"/>
    </source>
</evidence>
<gene>
    <name evidence="8" type="ORF">PHACT_05220</name>
</gene>
<dbReference type="PANTHER" id="PTHR21248:SF22">
    <property type="entry name" value="PHOSPHOLIPASE D"/>
    <property type="match status" value="1"/>
</dbReference>
<dbReference type="PANTHER" id="PTHR21248">
    <property type="entry name" value="CARDIOLIPIN SYNTHASE"/>
    <property type="match status" value="1"/>
</dbReference>